<keyword evidence="16" id="KW-1185">Reference proteome</keyword>
<keyword evidence="10 13" id="KW-0472">Membrane</keyword>
<feature type="transmembrane region" description="Helical" evidence="13">
    <location>
        <begin position="616"/>
        <end position="634"/>
    </location>
</feature>
<feature type="transmembrane region" description="Helical" evidence="13">
    <location>
        <begin position="444"/>
        <end position="464"/>
    </location>
</feature>
<feature type="transmembrane region" description="Helical" evidence="13">
    <location>
        <begin position="404"/>
        <end position="432"/>
    </location>
</feature>
<evidence type="ECO:0000256" key="13">
    <source>
        <dbReference type="RuleBase" id="RU367138"/>
    </source>
</evidence>
<dbReference type="EC" id="2.-.-.-" evidence="13"/>
<dbReference type="EMBL" id="JAIXMP010000009">
    <property type="protein sequence ID" value="KAI9267946.1"/>
    <property type="molecule type" value="Genomic_DNA"/>
</dbReference>
<evidence type="ECO:0000256" key="8">
    <source>
        <dbReference type="ARBA" id="ARBA00022824"/>
    </source>
</evidence>
<feature type="transmembrane region" description="Helical" evidence="13">
    <location>
        <begin position="582"/>
        <end position="604"/>
    </location>
</feature>
<evidence type="ECO:0000256" key="3">
    <source>
        <dbReference type="ARBA" id="ARBA00008400"/>
    </source>
</evidence>
<feature type="transmembrane region" description="Helical" evidence="13">
    <location>
        <begin position="776"/>
        <end position="799"/>
    </location>
</feature>
<feature type="transmembrane region" description="Helical" evidence="13">
    <location>
        <begin position="735"/>
        <end position="756"/>
    </location>
</feature>
<evidence type="ECO:0000256" key="4">
    <source>
        <dbReference type="ARBA" id="ARBA00020831"/>
    </source>
</evidence>
<reference evidence="15" key="2">
    <citation type="submission" date="2023-02" db="EMBL/GenBank/DDBJ databases">
        <authorList>
            <consortium name="DOE Joint Genome Institute"/>
            <person name="Mondo S.J."/>
            <person name="Chang Y."/>
            <person name="Wang Y."/>
            <person name="Ahrendt S."/>
            <person name="Andreopoulos W."/>
            <person name="Barry K."/>
            <person name="Beard J."/>
            <person name="Benny G.L."/>
            <person name="Blankenship S."/>
            <person name="Bonito G."/>
            <person name="Cuomo C."/>
            <person name="Desiro A."/>
            <person name="Gervers K.A."/>
            <person name="Hundley H."/>
            <person name="Kuo A."/>
            <person name="LaButti K."/>
            <person name="Lang B.F."/>
            <person name="Lipzen A."/>
            <person name="O'Donnell K."/>
            <person name="Pangilinan J."/>
            <person name="Reynolds N."/>
            <person name="Sandor L."/>
            <person name="Smith M.W."/>
            <person name="Tsang A."/>
            <person name="Grigoriev I.V."/>
            <person name="Stajich J.E."/>
            <person name="Spatafora J.W."/>
        </authorList>
    </citation>
    <scope>NUCLEOTIDE SEQUENCE</scope>
    <source>
        <strain evidence="15">RSA 2281</strain>
    </source>
</reference>
<evidence type="ECO:0000256" key="10">
    <source>
        <dbReference type="ARBA" id="ARBA00023136"/>
    </source>
</evidence>
<evidence type="ECO:0000256" key="5">
    <source>
        <dbReference type="ARBA" id="ARBA00022502"/>
    </source>
</evidence>
<dbReference type="PANTHER" id="PTHR12250:SF0">
    <property type="entry name" value="GPI ETHANOLAMINE PHOSPHATE TRANSFERASE 1"/>
    <property type="match status" value="1"/>
</dbReference>
<comment type="function">
    <text evidence="12 13">Ethanolamine phosphate transferase involved in glycosylphosphatidylinositol-anchor biosynthesis. Transfers ethanolamine phosphate to the first alpha-1,4-linked mannose of the glycosylphosphatidylinositol precursor of GPI-anchor.</text>
</comment>
<evidence type="ECO:0000313" key="16">
    <source>
        <dbReference type="Proteomes" id="UP001209540"/>
    </source>
</evidence>
<name>A0AAD5KDI5_9FUNG</name>
<feature type="transmembrane region" description="Helical" evidence="13">
    <location>
        <begin position="646"/>
        <end position="667"/>
    </location>
</feature>
<evidence type="ECO:0000256" key="9">
    <source>
        <dbReference type="ARBA" id="ARBA00022989"/>
    </source>
</evidence>
<evidence type="ECO:0000256" key="12">
    <source>
        <dbReference type="ARBA" id="ARBA00024850"/>
    </source>
</evidence>
<comment type="subcellular location">
    <subcellularLocation>
        <location evidence="1 13">Endoplasmic reticulum membrane</location>
        <topology evidence="1 13">Multi-pass membrane protein</topology>
    </subcellularLocation>
</comment>
<keyword evidence="8 13" id="KW-0256">Endoplasmic reticulum</keyword>
<dbReference type="GO" id="GO:0051377">
    <property type="term" value="F:mannose-ethanolamine phosphotransferase activity"/>
    <property type="evidence" value="ECO:0007669"/>
    <property type="project" value="UniProtKB-UniRule"/>
</dbReference>
<evidence type="ECO:0000256" key="7">
    <source>
        <dbReference type="ARBA" id="ARBA00022692"/>
    </source>
</evidence>
<keyword evidence="9 13" id="KW-1133">Transmembrane helix</keyword>
<dbReference type="CDD" id="cd16020">
    <property type="entry name" value="GPI_EPT_1"/>
    <property type="match status" value="1"/>
</dbReference>
<dbReference type="SUPFAM" id="SSF53649">
    <property type="entry name" value="Alkaline phosphatase-like"/>
    <property type="match status" value="1"/>
</dbReference>
<proteinExistence type="inferred from homology"/>
<feature type="transmembrane region" description="Helical" evidence="13">
    <location>
        <begin position="559"/>
        <end position="576"/>
    </location>
</feature>
<gene>
    <name evidence="15" type="ORF">BDA99DRAFT_558141</name>
</gene>
<evidence type="ECO:0000256" key="11">
    <source>
        <dbReference type="ARBA" id="ARBA00023180"/>
    </source>
</evidence>
<dbReference type="PANTHER" id="PTHR12250">
    <property type="entry name" value="PHOSPHATIDYLINOSITOL GLYCAN, CLASS N"/>
    <property type="match status" value="1"/>
</dbReference>
<dbReference type="GO" id="GO:0006506">
    <property type="term" value="P:GPI anchor biosynthetic process"/>
    <property type="evidence" value="ECO:0007669"/>
    <property type="project" value="UniProtKB-KW"/>
</dbReference>
<keyword evidence="6 13" id="KW-0808">Transferase</keyword>
<protein>
    <recommendedName>
        <fullName evidence="4 13">GPI ethanolamine phosphate transferase 1</fullName>
        <ecNumber evidence="13">2.-.-.-</ecNumber>
    </recommendedName>
</protein>
<keyword evidence="5 13" id="KW-0337">GPI-anchor biosynthesis</keyword>
<comment type="similarity">
    <text evidence="3 13">Belongs to the PIGG/PIGN/PIGO family. PIGN subfamily.</text>
</comment>
<keyword evidence="7 13" id="KW-0812">Transmembrane</keyword>
<evidence type="ECO:0000259" key="14">
    <source>
        <dbReference type="Pfam" id="PF04987"/>
    </source>
</evidence>
<feature type="transmembrane region" description="Helical" evidence="13">
    <location>
        <begin position="811"/>
        <end position="831"/>
    </location>
</feature>
<sequence>MTPQRSPLASPADRLVLFVADGLRADKIVQPEGQDRAKFLRRIMKEEGTWGVSHTRVPTESRPGHVAIIAGFYEDVSAVTTGWTMNPVNFDSVFNQSHHTWSFGSPDILPMFQHGASDPDTVETFMYPPEFEDFAGEASHLDTWVFDHVKELFASAKKDKDLNKKLRQNKIVFFLHLLGLDTNGHGFRPHSEEYHNNIKLVDQGIEEITKIMEEFYGHDGRTSYIFTADHGMNNRGGHGDGHPDNTRTPLIAWGAGIRGPRKTGLGHDEFSAESDLIEWQRDDVLQADIAPLMSTLIGTDFPVNNVGELPVTYLKEDERFRAEAVFANAREILAQYQVKHDEKERDELFFRPFQPLSGLNAPDAFVNDIRDRIEAGEYIKAEILSQELIQLSLRGLRYFQTYDWLFLRGIITAGYVGWCMYCLVFVIKYYMLARPTEKLLSKSGAWFMDILSISVFITLGSMIWIQNMPLMYYAYSLFPVYFWNQVLRHRNTLMAGLQLATESGWGVFLLGIATFILTMEALVYSFFKREVLSVCFIFLAIWPVVASKRMRSEHLKLSLAWIGACSCTSVFTLLPVEKGEDINLVVLGGIASLILGAGLVWVLISSSRINRRLSTIMVIQLLAISFSMVLVYSTSQSLRQREGLPFVNQALSWAIVAFSTFLPFVYRGRPTDDYLARLLTICLAFGPLTVLLSISYEMLFYVCFCTTVLLWLEVEREIYRGTRVSVVRSLMVNDIRAALFFLFFINVAFFGTGNVASLGSFSLESVYRFVTIFDPFMMGTLLIIKILVPFFVVSAVLGVISTSLDLQPFSLFLAVMTVSDVQTINFFYFVSDYGSWLEIGTSISHFCIAELFIIFSIILFLLSRLLVGHLAIPRLIKEKTT</sequence>
<dbReference type="Pfam" id="PF04987">
    <property type="entry name" value="PigN"/>
    <property type="match status" value="1"/>
</dbReference>
<dbReference type="FunFam" id="3.40.720.10:FF:000015">
    <property type="entry name" value="GPI ethanolamine phosphate transferase 1"/>
    <property type="match status" value="1"/>
</dbReference>
<keyword evidence="11" id="KW-0325">Glycoprotein</keyword>
<evidence type="ECO:0000313" key="15">
    <source>
        <dbReference type="EMBL" id="KAI9267946.1"/>
    </source>
</evidence>
<dbReference type="GO" id="GO:0005789">
    <property type="term" value="C:endoplasmic reticulum membrane"/>
    <property type="evidence" value="ECO:0007669"/>
    <property type="project" value="UniProtKB-SubCell"/>
</dbReference>
<feature type="transmembrane region" description="Helical" evidence="13">
    <location>
        <begin position="674"/>
        <end position="692"/>
    </location>
</feature>
<feature type="transmembrane region" description="Helical" evidence="13">
    <location>
        <begin position="843"/>
        <end position="867"/>
    </location>
</feature>
<dbReference type="InterPro" id="IPR037671">
    <property type="entry name" value="PIGN_N"/>
</dbReference>
<dbReference type="Gene3D" id="3.40.720.10">
    <property type="entry name" value="Alkaline Phosphatase, subunit A"/>
    <property type="match status" value="1"/>
</dbReference>
<evidence type="ECO:0000256" key="6">
    <source>
        <dbReference type="ARBA" id="ARBA00022679"/>
    </source>
</evidence>
<dbReference type="Proteomes" id="UP001209540">
    <property type="component" value="Unassembled WGS sequence"/>
</dbReference>
<dbReference type="InterPro" id="IPR017850">
    <property type="entry name" value="Alkaline_phosphatase_core_sf"/>
</dbReference>
<feature type="domain" description="GPI ethanolamine phosphate transferase 1 C-terminal" evidence="14">
    <location>
        <begin position="394"/>
        <end position="835"/>
    </location>
</feature>
<feature type="transmembrane region" description="Helical" evidence="13">
    <location>
        <begin position="698"/>
        <end position="714"/>
    </location>
</feature>
<accession>A0AAD5KDI5</accession>
<feature type="transmembrane region" description="Helical" evidence="13">
    <location>
        <begin position="499"/>
        <end position="519"/>
    </location>
</feature>
<dbReference type="InterPro" id="IPR017852">
    <property type="entry name" value="GPI_EtnP_transferase_1_C"/>
</dbReference>
<comment type="caution">
    <text evidence="15">The sequence shown here is derived from an EMBL/GenBank/DDBJ whole genome shotgun (WGS) entry which is preliminary data.</text>
</comment>
<dbReference type="InterPro" id="IPR002591">
    <property type="entry name" value="Phosphodiest/P_Trfase"/>
</dbReference>
<dbReference type="AlphaFoldDB" id="A0AAD5KDI5"/>
<evidence type="ECO:0000256" key="1">
    <source>
        <dbReference type="ARBA" id="ARBA00004477"/>
    </source>
</evidence>
<dbReference type="Pfam" id="PF01663">
    <property type="entry name" value="Phosphodiest"/>
    <property type="match status" value="1"/>
</dbReference>
<comment type="pathway">
    <text evidence="2 13">Glycolipid biosynthesis; glycosylphosphatidylinositol-anchor biosynthesis.</text>
</comment>
<reference evidence="15" key="1">
    <citation type="journal article" date="2022" name="IScience">
        <title>Evolution of zygomycete secretomes and the origins of terrestrial fungal ecologies.</title>
        <authorList>
            <person name="Chang Y."/>
            <person name="Wang Y."/>
            <person name="Mondo S."/>
            <person name="Ahrendt S."/>
            <person name="Andreopoulos W."/>
            <person name="Barry K."/>
            <person name="Beard J."/>
            <person name="Benny G.L."/>
            <person name="Blankenship S."/>
            <person name="Bonito G."/>
            <person name="Cuomo C."/>
            <person name="Desiro A."/>
            <person name="Gervers K.A."/>
            <person name="Hundley H."/>
            <person name="Kuo A."/>
            <person name="LaButti K."/>
            <person name="Lang B.F."/>
            <person name="Lipzen A."/>
            <person name="O'Donnell K."/>
            <person name="Pangilinan J."/>
            <person name="Reynolds N."/>
            <person name="Sandor L."/>
            <person name="Smith M.E."/>
            <person name="Tsang A."/>
            <person name="Grigoriev I.V."/>
            <person name="Stajich J.E."/>
            <person name="Spatafora J.W."/>
        </authorList>
    </citation>
    <scope>NUCLEOTIDE SEQUENCE</scope>
    <source>
        <strain evidence="15">RSA 2281</strain>
    </source>
</reference>
<evidence type="ECO:0000256" key="2">
    <source>
        <dbReference type="ARBA" id="ARBA00004687"/>
    </source>
</evidence>
<dbReference type="InterPro" id="IPR007070">
    <property type="entry name" value="GPI_EtnP_transferase_1"/>
</dbReference>
<organism evidence="15 16">
    <name type="scientific">Phascolomyces articulosus</name>
    <dbReference type="NCBI Taxonomy" id="60185"/>
    <lineage>
        <taxon>Eukaryota</taxon>
        <taxon>Fungi</taxon>
        <taxon>Fungi incertae sedis</taxon>
        <taxon>Mucoromycota</taxon>
        <taxon>Mucoromycotina</taxon>
        <taxon>Mucoromycetes</taxon>
        <taxon>Mucorales</taxon>
        <taxon>Lichtheimiaceae</taxon>
        <taxon>Phascolomyces</taxon>
    </lineage>
</organism>